<keyword evidence="2" id="KW-0233">DNA recombination</keyword>
<dbReference type="EMBL" id="JACJII010000001">
    <property type="protein sequence ID" value="MBA9002048.1"/>
    <property type="molecule type" value="Genomic_DNA"/>
</dbReference>
<dbReference type="GO" id="GO:0006310">
    <property type="term" value="P:DNA recombination"/>
    <property type="evidence" value="ECO:0007669"/>
    <property type="project" value="UniProtKB-KW"/>
</dbReference>
<organism evidence="7 8">
    <name type="scientific">Thermomonospora cellulosilytica</name>
    <dbReference type="NCBI Taxonomy" id="1411118"/>
    <lineage>
        <taxon>Bacteria</taxon>
        <taxon>Bacillati</taxon>
        <taxon>Actinomycetota</taxon>
        <taxon>Actinomycetes</taxon>
        <taxon>Streptosporangiales</taxon>
        <taxon>Thermomonosporaceae</taxon>
        <taxon>Thermomonospora</taxon>
    </lineage>
</organism>
<dbReference type="CDD" id="cd01189">
    <property type="entry name" value="INT_ICEBs1_C_like"/>
    <property type="match status" value="1"/>
</dbReference>
<proteinExistence type="predicted"/>
<evidence type="ECO:0000259" key="5">
    <source>
        <dbReference type="PROSITE" id="PS51898"/>
    </source>
</evidence>
<dbReference type="RefSeq" id="WP_182704209.1">
    <property type="nucleotide sequence ID" value="NZ_JACJII010000001.1"/>
</dbReference>
<feature type="region of interest" description="Disordered" evidence="4">
    <location>
        <begin position="401"/>
        <end position="420"/>
    </location>
</feature>
<feature type="domain" description="Core-binding (CB)" evidence="6">
    <location>
        <begin position="69"/>
        <end position="153"/>
    </location>
</feature>
<feature type="domain" description="Tyr recombinase" evidence="5">
    <location>
        <begin position="174"/>
        <end position="391"/>
    </location>
</feature>
<evidence type="ECO:0000256" key="4">
    <source>
        <dbReference type="SAM" id="MobiDB-lite"/>
    </source>
</evidence>
<evidence type="ECO:0000313" key="8">
    <source>
        <dbReference type="Proteomes" id="UP000539313"/>
    </source>
</evidence>
<dbReference type="PANTHER" id="PTHR30349:SF91">
    <property type="entry name" value="INTA PROTEIN"/>
    <property type="match status" value="1"/>
</dbReference>
<dbReference type="GO" id="GO:0015074">
    <property type="term" value="P:DNA integration"/>
    <property type="evidence" value="ECO:0007669"/>
    <property type="project" value="UniProtKB-KW"/>
</dbReference>
<dbReference type="InterPro" id="IPR011010">
    <property type="entry name" value="DNA_brk_join_enz"/>
</dbReference>
<dbReference type="SUPFAM" id="SSF56349">
    <property type="entry name" value="DNA breaking-rejoining enzymes"/>
    <property type="match status" value="1"/>
</dbReference>
<dbReference type="PROSITE" id="PS51900">
    <property type="entry name" value="CB"/>
    <property type="match status" value="1"/>
</dbReference>
<keyword evidence="8" id="KW-1185">Reference proteome</keyword>
<dbReference type="AlphaFoldDB" id="A0A7W3MUA8"/>
<feature type="compositionally biased region" description="Acidic residues" evidence="4">
    <location>
        <begin position="403"/>
        <end position="413"/>
    </location>
</feature>
<evidence type="ECO:0000256" key="3">
    <source>
        <dbReference type="PROSITE-ProRule" id="PRU01248"/>
    </source>
</evidence>
<protein>
    <submittedName>
        <fullName evidence="7">Integrase</fullName>
    </submittedName>
</protein>
<dbReference type="Proteomes" id="UP000539313">
    <property type="component" value="Unassembled WGS sequence"/>
</dbReference>
<dbReference type="PANTHER" id="PTHR30349">
    <property type="entry name" value="PHAGE INTEGRASE-RELATED"/>
    <property type="match status" value="1"/>
</dbReference>
<sequence>MGRNANGRSSIYQGKDGYWHGRVTVGVRDDGKPDRRHVQAKTKAEVTAKVRELEKLRDAGRVPKAGQRWTVATWLKHWIDNIAVPPHISENTHAGYRVDVEKHLTPGIGAHRLEKLAPEHLEKLYARMQRDGLAAGTAHHVHRTIRNALNEAVRRGHLATNPALIAKAPKLTEEEPEPYDIEEVQRLLKVASGRRNGARWVIALALGLRQGEALGLQWPDVDLTKGLLRIRRGRLRPKYAHGCGDTCGRKAGYCPQRRQIRPETGDTKSRAGKRVIGLPDPLIALLRAHRSKQDAERRAARQLWHEGGYVFTKPDGRPLNPNTDYHEWKELLQEAGLRDARLHDARHTAATVLLILGVPTPTVMAIMGWSSASMANRYQHMIDSIRRDVADQVAGLLWTAADEPPEDDDDDGAQEWLGLA</sequence>
<gene>
    <name evidence="7" type="ORF">HNR21_000930</name>
</gene>
<dbReference type="GO" id="GO:0003677">
    <property type="term" value="F:DNA binding"/>
    <property type="evidence" value="ECO:0007669"/>
    <property type="project" value="UniProtKB-UniRule"/>
</dbReference>
<accession>A0A7W3MUA8</accession>
<comment type="caution">
    <text evidence="7">The sequence shown here is derived from an EMBL/GenBank/DDBJ whole genome shotgun (WGS) entry which is preliminary data.</text>
</comment>
<evidence type="ECO:0000256" key="1">
    <source>
        <dbReference type="ARBA" id="ARBA00023125"/>
    </source>
</evidence>
<evidence type="ECO:0000256" key="2">
    <source>
        <dbReference type="ARBA" id="ARBA00023172"/>
    </source>
</evidence>
<dbReference type="InterPro" id="IPR010998">
    <property type="entry name" value="Integrase_recombinase_N"/>
</dbReference>
<evidence type="ECO:0000313" key="7">
    <source>
        <dbReference type="EMBL" id="MBA9002048.1"/>
    </source>
</evidence>
<dbReference type="InterPro" id="IPR050090">
    <property type="entry name" value="Tyrosine_recombinase_XerCD"/>
</dbReference>
<dbReference type="Pfam" id="PF00589">
    <property type="entry name" value="Phage_integrase"/>
    <property type="match status" value="1"/>
</dbReference>
<name>A0A7W3MUA8_9ACTN</name>
<dbReference type="InterPro" id="IPR013762">
    <property type="entry name" value="Integrase-like_cat_sf"/>
</dbReference>
<dbReference type="Gene3D" id="1.10.443.10">
    <property type="entry name" value="Intergrase catalytic core"/>
    <property type="match status" value="1"/>
</dbReference>
<reference evidence="7 8" key="1">
    <citation type="submission" date="2020-08" db="EMBL/GenBank/DDBJ databases">
        <title>Sequencing the genomes of 1000 actinobacteria strains.</title>
        <authorList>
            <person name="Klenk H.-P."/>
        </authorList>
    </citation>
    <scope>NUCLEOTIDE SEQUENCE [LARGE SCALE GENOMIC DNA]</scope>
    <source>
        <strain evidence="7 8">DSM 45823</strain>
    </source>
</reference>
<dbReference type="InterPro" id="IPR044068">
    <property type="entry name" value="CB"/>
</dbReference>
<keyword evidence="1 3" id="KW-0238">DNA-binding</keyword>
<dbReference type="Gene3D" id="1.10.150.130">
    <property type="match status" value="1"/>
</dbReference>
<dbReference type="PROSITE" id="PS51898">
    <property type="entry name" value="TYR_RECOMBINASE"/>
    <property type="match status" value="1"/>
</dbReference>
<dbReference type="InterPro" id="IPR002104">
    <property type="entry name" value="Integrase_catalytic"/>
</dbReference>
<evidence type="ECO:0000259" key="6">
    <source>
        <dbReference type="PROSITE" id="PS51900"/>
    </source>
</evidence>